<evidence type="ECO:0000313" key="2">
    <source>
        <dbReference type="EMBL" id="KAK6627617.1"/>
    </source>
</evidence>
<sequence>MGDEKSQVNRTRREKVDRSWDEESLAVDGVPGQKCKLTRKIRKSRQGEQREGE</sequence>
<organism evidence="2 3">
    <name type="scientific">Polyplax serrata</name>
    <name type="common">Common mouse louse</name>
    <dbReference type="NCBI Taxonomy" id="468196"/>
    <lineage>
        <taxon>Eukaryota</taxon>
        <taxon>Metazoa</taxon>
        <taxon>Ecdysozoa</taxon>
        <taxon>Arthropoda</taxon>
        <taxon>Hexapoda</taxon>
        <taxon>Insecta</taxon>
        <taxon>Pterygota</taxon>
        <taxon>Neoptera</taxon>
        <taxon>Paraneoptera</taxon>
        <taxon>Psocodea</taxon>
        <taxon>Troctomorpha</taxon>
        <taxon>Phthiraptera</taxon>
        <taxon>Anoplura</taxon>
        <taxon>Polyplacidae</taxon>
        <taxon>Polyplax</taxon>
    </lineage>
</organism>
<proteinExistence type="predicted"/>
<dbReference type="Proteomes" id="UP001359485">
    <property type="component" value="Unassembled WGS sequence"/>
</dbReference>
<dbReference type="EMBL" id="JAWJWF010000045">
    <property type="protein sequence ID" value="KAK6627617.1"/>
    <property type="molecule type" value="Genomic_DNA"/>
</dbReference>
<keyword evidence="3" id="KW-1185">Reference proteome</keyword>
<evidence type="ECO:0000313" key="3">
    <source>
        <dbReference type="Proteomes" id="UP001359485"/>
    </source>
</evidence>
<feature type="region of interest" description="Disordered" evidence="1">
    <location>
        <begin position="1"/>
        <end position="28"/>
    </location>
</feature>
<evidence type="ECO:0000256" key="1">
    <source>
        <dbReference type="SAM" id="MobiDB-lite"/>
    </source>
</evidence>
<reference evidence="2 3" key="1">
    <citation type="submission" date="2023-09" db="EMBL/GenBank/DDBJ databases">
        <title>Genomes of two closely related lineages of the louse Polyplax serrata with different host specificities.</title>
        <authorList>
            <person name="Martinu J."/>
            <person name="Tarabai H."/>
            <person name="Stefka J."/>
            <person name="Hypsa V."/>
        </authorList>
    </citation>
    <scope>NUCLEOTIDE SEQUENCE [LARGE SCALE GENOMIC DNA]</scope>
    <source>
        <strain evidence="2">98ZLc_SE</strain>
    </source>
</reference>
<gene>
    <name evidence="2" type="ORF">RUM44_010095</name>
</gene>
<accession>A0ABR1AWC7</accession>
<comment type="caution">
    <text evidence="2">The sequence shown here is derived from an EMBL/GenBank/DDBJ whole genome shotgun (WGS) entry which is preliminary data.</text>
</comment>
<protein>
    <submittedName>
        <fullName evidence="2">Uncharacterized protein</fullName>
    </submittedName>
</protein>
<name>A0ABR1AWC7_POLSC</name>